<proteinExistence type="predicted"/>
<name>A0A5N5JBS3_9ROSI</name>
<protein>
    <recommendedName>
        <fullName evidence="2">DUF7054 domain-containing protein</fullName>
    </recommendedName>
</protein>
<accession>A0A5N5JBS3</accession>
<reference evidence="4" key="1">
    <citation type="journal article" date="2019" name="Gigascience">
        <title>De novo genome assembly of the endangered Acer yangbiense, a plant species with extremely small populations endemic to Yunnan Province, China.</title>
        <authorList>
            <person name="Yang J."/>
            <person name="Wariss H.M."/>
            <person name="Tao L."/>
            <person name="Zhang R."/>
            <person name="Yun Q."/>
            <person name="Hollingsworth P."/>
            <person name="Dao Z."/>
            <person name="Luo G."/>
            <person name="Guo H."/>
            <person name="Ma Y."/>
            <person name="Sun W."/>
        </authorList>
    </citation>
    <scope>NUCLEOTIDE SEQUENCE [LARGE SCALE GENOMIC DNA]</scope>
    <source>
        <strain evidence="4">cv. br00</strain>
    </source>
</reference>
<evidence type="ECO:0000256" key="1">
    <source>
        <dbReference type="SAM" id="MobiDB-lite"/>
    </source>
</evidence>
<gene>
    <name evidence="3" type="ORF">DKX38_027336</name>
</gene>
<dbReference type="PANTHER" id="PTHR33270:SF5">
    <property type="entry name" value="GB|AAC00605.1"/>
    <property type="match status" value="1"/>
</dbReference>
<evidence type="ECO:0000259" key="2">
    <source>
        <dbReference type="Pfam" id="PF23156"/>
    </source>
</evidence>
<sequence>MEKLKRNASEKMWVQKQKKNNKKGEGKKNRFLISINFLGSAGPVKVVINGDDRVSVAIDIALKIYAREARLPVLGFDARNFLLYSVNAASDALNPREAIGSYEGRNFMLCKKQLQQETTEVRSEIRAKKPSGWKAWVNKSLK</sequence>
<organism evidence="3 4">
    <name type="scientific">Salix brachista</name>
    <dbReference type="NCBI Taxonomy" id="2182728"/>
    <lineage>
        <taxon>Eukaryota</taxon>
        <taxon>Viridiplantae</taxon>
        <taxon>Streptophyta</taxon>
        <taxon>Embryophyta</taxon>
        <taxon>Tracheophyta</taxon>
        <taxon>Spermatophyta</taxon>
        <taxon>Magnoliopsida</taxon>
        <taxon>eudicotyledons</taxon>
        <taxon>Gunneridae</taxon>
        <taxon>Pentapetalae</taxon>
        <taxon>rosids</taxon>
        <taxon>fabids</taxon>
        <taxon>Malpighiales</taxon>
        <taxon>Salicaceae</taxon>
        <taxon>Saliceae</taxon>
        <taxon>Salix</taxon>
    </lineage>
</organism>
<dbReference type="EMBL" id="VDCV01000017">
    <property type="protein sequence ID" value="KAB5516688.1"/>
    <property type="molecule type" value="Genomic_DNA"/>
</dbReference>
<dbReference type="Proteomes" id="UP000326939">
    <property type="component" value="Chromosome 17"/>
</dbReference>
<feature type="region of interest" description="Disordered" evidence="1">
    <location>
        <begin position="1"/>
        <end position="25"/>
    </location>
</feature>
<evidence type="ECO:0000313" key="4">
    <source>
        <dbReference type="Proteomes" id="UP000326939"/>
    </source>
</evidence>
<dbReference type="InterPro" id="IPR040358">
    <property type="entry name" value="At4g22758-like"/>
</dbReference>
<evidence type="ECO:0000313" key="3">
    <source>
        <dbReference type="EMBL" id="KAB5516688.1"/>
    </source>
</evidence>
<dbReference type="PANTHER" id="PTHR33270">
    <property type="entry name" value="BNAC05G50380D PROTEIN"/>
    <property type="match status" value="1"/>
</dbReference>
<feature type="domain" description="DUF7054" evidence="2">
    <location>
        <begin position="27"/>
        <end position="110"/>
    </location>
</feature>
<dbReference type="InterPro" id="IPR055482">
    <property type="entry name" value="DUF7054"/>
</dbReference>
<comment type="caution">
    <text evidence="3">The sequence shown here is derived from an EMBL/GenBank/DDBJ whole genome shotgun (WGS) entry which is preliminary data.</text>
</comment>
<dbReference type="AlphaFoldDB" id="A0A5N5JBS3"/>
<keyword evidence="4" id="KW-1185">Reference proteome</keyword>
<dbReference type="Pfam" id="PF23156">
    <property type="entry name" value="DUF7054"/>
    <property type="match status" value="1"/>
</dbReference>